<sequence length="42" mass="4482">LETSALSAINIHEVFQQIGKMLIAPPAEPDVQKAQGSCCTIE</sequence>
<dbReference type="VEuPathDB" id="TrichDB:GO595_010425"/>
<reference evidence="1" key="1">
    <citation type="journal article" date="2012" name="J. Parasitol.">
        <title>Identification of Gene Expression Elements in Histomonas meleagridis Using Splinkerette PCR, a Variation of Ligated Adaptor PCR.</title>
        <authorList>
            <person name="Lynn E.C."/>
            <person name="Beckstead R.B."/>
        </authorList>
    </citation>
    <scope>NUCLEOTIDE SEQUENCE</scope>
</reference>
<dbReference type="EMBL" id="JN390974">
    <property type="protein sequence ID" value="AEN84278.1"/>
    <property type="molecule type" value="Genomic_DNA"/>
</dbReference>
<accession>H9LVV7</accession>
<protein>
    <submittedName>
        <fullName evidence="1">Ras-related protein</fullName>
    </submittedName>
</protein>
<name>H9LVV7_HISME</name>
<organism evidence="1">
    <name type="scientific">Histomonas meleagridis</name>
    <name type="common">Parasitic protozoan</name>
    <dbReference type="NCBI Taxonomy" id="135588"/>
    <lineage>
        <taxon>Eukaryota</taxon>
        <taxon>Metamonada</taxon>
        <taxon>Parabasalia</taxon>
        <taxon>Tritrichomonadida</taxon>
        <taxon>Dientamoebidae</taxon>
        <taxon>Histomonas</taxon>
    </lineage>
</organism>
<proteinExistence type="predicted"/>
<feature type="non-terminal residue" evidence="1">
    <location>
        <position position="1"/>
    </location>
</feature>
<dbReference type="AlphaFoldDB" id="H9LVV7"/>
<evidence type="ECO:0000313" key="1">
    <source>
        <dbReference type="EMBL" id="AEN84278.1"/>
    </source>
</evidence>
<dbReference type="VEuPathDB" id="TrichDB:GPJ56_000428"/>